<keyword evidence="1" id="KW-0175">Coiled coil</keyword>
<dbReference type="EMBL" id="RQGF01000030">
    <property type="protein sequence ID" value="TGL59507.1"/>
    <property type="molecule type" value="Genomic_DNA"/>
</dbReference>
<evidence type="ECO:0000259" key="2">
    <source>
        <dbReference type="Pfam" id="PF13304"/>
    </source>
</evidence>
<protein>
    <submittedName>
        <fullName evidence="3">DNA repair protein</fullName>
    </submittedName>
</protein>
<dbReference type="InterPro" id="IPR054787">
    <property type="entry name" value="TrlF_ATPase"/>
</dbReference>
<dbReference type="GO" id="GO:0006302">
    <property type="term" value="P:double-strand break repair"/>
    <property type="evidence" value="ECO:0007669"/>
    <property type="project" value="TreeGrafter"/>
</dbReference>
<dbReference type="GO" id="GO:0016887">
    <property type="term" value="F:ATP hydrolysis activity"/>
    <property type="evidence" value="ECO:0007669"/>
    <property type="project" value="InterPro"/>
</dbReference>
<dbReference type="NCBIfam" id="NF045780">
    <property type="entry name" value="TrlF_fam_ATP"/>
    <property type="match status" value="1"/>
</dbReference>
<reference evidence="3" key="1">
    <citation type="journal article" date="2019" name="PLoS Negl. Trop. Dis.">
        <title>Revisiting the worldwide diversity of Leptospira species in the environment.</title>
        <authorList>
            <person name="Vincent A.T."/>
            <person name="Schiettekatte O."/>
            <person name="Bourhy P."/>
            <person name="Veyrier F.J."/>
            <person name="Picardeau M."/>
        </authorList>
    </citation>
    <scope>NUCLEOTIDE SEQUENCE [LARGE SCALE GENOMIC DNA]</scope>
    <source>
        <strain evidence="3">201702455</strain>
    </source>
</reference>
<dbReference type="Pfam" id="PF13304">
    <property type="entry name" value="AAA_21"/>
    <property type="match status" value="1"/>
</dbReference>
<sequence length="1016" mass="117423">MKNYARGSEWRKWDLHIHTPKSIVQSYGGDTPEVWEKFITDLESLPPEFKVIGINDYIFLDGYKEVIRLKEQGRLPKIELILPIVELRIDRFASIGDEAWKKVNLHVIFSNELKAEVIETQFLNTIQHMLKLSPDIEGVDFNAVATRESLTDLGKRIRQTATSVISGTDLHVGFSNLFFEYSTIRDKLDNTYLKGQYLTAIGKTEWDKMRWDASAALKKTTINEADFSFISLENFNDYEKHTTALRQKNVRNWLLDCSDAHSFSFSEEKDRIGNSNTWIKADPTFEGLKLVANDKTRIYVGDRPPLLKRIDEKKTKFIRSINFKKIENSQLSESWFDQLELELNPSLVAIIGNKGGGKSAIADSLGLLGNTVNYQYFSFLNDAKFRKKKPINKADNYEANLIWLDEQVETKRLSQDPASTSYEKVKYLPQGFIEKLCSNEDASEFEVELRKVIFSHLPDAERLGKRSLNELIEYKTEILEGELGELKKDIFNLNKGIVDLERKQSDEYRKKILEVIKEKEAEIKAHDLLKPISVLPPTDPDIEKKNEEISTKIKEKRELLNNIENEIQRNQQEEANLLFELNQLEKIQKSILLFKSQYDRLRLEIGSALDKFNIKSEDVVSISLKVEIITALIYEKQEVLRKIQTNLNETNEKGLPIKKILLSDEIKTLQVGLDAQSKLYQKFLDDLKIWNDRKAYLIGSPDKDGTIEFLQAQILYLDTTLDQDLQAARLRREEKLSALFHKKEETLTLYKSLFKPVSDFISTYGNLLENYKVNLDVNYKNDSIVDKFFEFISLNAKGSFIGSPEGYERLKQLLERYNLENREGLINFLKDLLDHLHFDQREGFKNEKRDVERQLKKGNSVLDLYSYLFNLDYLEPEFKLKLGEKNVSELSPGERGALLLIFYLSLDQSDSPLIIDQPEENLDNQSVFKILVQFINEAKNKRQIIIVTHNPNLAVACNADQIVYVSIDKANRNKVNFASGSLEERIINDAVVDILEGTFPALNSRTNTYKIIKREA</sequence>
<dbReference type="Gene3D" id="3.40.50.300">
    <property type="entry name" value="P-loop containing nucleotide triphosphate hydrolases"/>
    <property type="match status" value="1"/>
</dbReference>
<dbReference type="PANTHER" id="PTHR32182">
    <property type="entry name" value="DNA REPLICATION AND REPAIR PROTEIN RECF"/>
    <property type="match status" value="1"/>
</dbReference>
<feature type="coiled-coil region" evidence="1">
    <location>
        <begin position="542"/>
        <end position="580"/>
    </location>
</feature>
<dbReference type="SUPFAM" id="SSF52540">
    <property type="entry name" value="P-loop containing nucleoside triphosphate hydrolases"/>
    <property type="match status" value="1"/>
</dbReference>
<dbReference type="AlphaFoldDB" id="A0A4R9K5F9"/>
<evidence type="ECO:0000313" key="4">
    <source>
        <dbReference type="Proteomes" id="UP000297762"/>
    </source>
</evidence>
<dbReference type="GO" id="GO:0005524">
    <property type="term" value="F:ATP binding"/>
    <property type="evidence" value="ECO:0007669"/>
    <property type="project" value="InterPro"/>
</dbReference>
<comment type="caution">
    <text evidence="3">The sequence shown here is derived from an EMBL/GenBank/DDBJ whole genome shotgun (WGS) entry which is preliminary data.</text>
</comment>
<proteinExistence type="predicted"/>
<evidence type="ECO:0000313" key="3">
    <source>
        <dbReference type="EMBL" id="TGL59507.1"/>
    </source>
</evidence>
<dbReference type="OrthoDB" id="9791620at2"/>
<evidence type="ECO:0000256" key="1">
    <source>
        <dbReference type="SAM" id="Coils"/>
    </source>
</evidence>
<organism evidence="3 4">
    <name type="scientific">Leptospira sarikeiensis</name>
    <dbReference type="NCBI Taxonomy" id="2484943"/>
    <lineage>
        <taxon>Bacteria</taxon>
        <taxon>Pseudomonadati</taxon>
        <taxon>Spirochaetota</taxon>
        <taxon>Spirochaetia</taxon>
        <taxon>Leptospirales</taxon>
        <taxon>Leptospiraceae</taxon>
        <taxon>Leptospira</taxon>
    </lineage>
</organism>
<dbReference type="PANTHER" id="PTHR32182:SF22">
    <property type="entry name" value="ATP-DEPENDENT ENDONUCLEASE, OLD FAMILY-RELATED"/>
    <property type="match status" value="1"/>
</dbReference>
<feature type="domain" description="ATPase AAA-type core" evidence="2">
    <location>
        <begin position="728"/>
        <end position="953"/>
    </location>
</feature>
<dbReference type="Proteomes" id="UP000297762">
    <property type="component" value="Unassembled WGS sequence"/>
</dbReference>
<dbReference type="RefSeq" id="WP_135650722.1">
    <property type="nucleotide sequence ID" value="NZ_RQGF01000030.1"/>
</dbReference>
<keyword evidence="4" id="KW-1185">Reference proteome</keyword>
<accession>A0A4R9K5F9</accession>
<gene>
    <name evidence="3" type="ORF">EHQ64_15550</name>
</gene>
<dbReference type="InterPro" id="IPR027417">
    <property type="entry name" value="P-loop_NTPase"/>
</dbReference>
<dbReference type="InterPro" id="IPR003959">
    <property type="entry name" value="ATPase_AAA_core"/>
</dbReference>
<name>A0A4R9K5F9_9LEPT</name>
<dbReference type="GO" id="GO:0000731">
    <property type="term" value="P:DNA synthesis involved in DNA repair"/>
    <property type="evidence" value="ECO:0007669"/>
    <property type="project" value="TreeGrafter"/>
</dbReference>